<keyword evidence="3" id="KW-1185">Reference proteome</keyword>
<evidence type="ECO:0000256" key="1">
    <source>
        <dbReference type="SAM" id="Phobius"/>
    </source>
</evidence>
<evidence type="ECO:0000313" key="3">
    <source>
        <dbReference type="Proteomes" id="UP001296873"/>
    </source>
</evidence>
<sequence length="262" mass="28413">MTAISDEDLTAYADNELPESRHREVAEALQHDHALRQRYQRIAQAGTLARQAYAELADEPAPAHLRRIAETAATAEPGTEPGLRHAYRRSVGARIVAANWVRWLWRPVPALGAGVVAGALAGALAVVLFTPEDSGRTPGLDLTGQIPRDSPIHEALQTVASGEVSQAGETRVAPVATFRPGGATVCREYQARLPDREDTLAGVACRREDGRWSNEAVLWLSKDGTYRTAEGASALRRLRDSWRTAEPLSPAAEKRVLSNSET</sequence>
<dbReference type="Proteomes" id="UP001296873">
    <property type="component" value="Unassembled WGS sequence"/>
</dbReference>
<accession>A0ABS1DLK2</accession>
<keyword evidence="1" id="KW-0472">Membrane</keyword>
<dbReference type="RefSeq" id="WP_200342623.1">
    <property type="nucleotide sequence ID" value="NZ_NRRL01000084.1"/>
</dbReference>
<evidence type="ECO:0000313" key="2">
    <source>
        <dbReference type="EMBL" id="MBK1670265.1"/>
    </source>
</evidence>
<feature type="transmembrane region" description="Helical" evidence="1">
    <location>
        <begin position="110"/>
        <end position="129"/>
    </location>
</feature>
<organism evidence="2 3">
    <name type="scientific">Rhodovibrio sodomensis</name>
    <dbReference type="NCBI Taxonomy" id="1088"/>
    <lineage>
        <taxon>Bacteria</taxon>
        <taxon>Pseudomonadati</taxon>
        <taxon>Pseudomonadota</taxon>
        <taxon>Alphaproteobacteria</taxon>
        <taxon>Rhodospirillales</taxon>
        <taxon>Rhodovibrionaceae</taxon>
        <taxon>Rhodovibrio</taxon>
    </lineage>
</organism>
<keyword evidence="1" id="KW-1133">Transmembrane helix</keyword>
<comment type="caution">
    <text evidence="2">The sequence shown here is derived from an EMBL/GenBank/DDBJ whole genome shotgun (WGS) entry which is preliminary data.</text>
</comment>
<name>A0ABS1DLK2_9PROT</name>
<dbReference type="EMBL" id="NRRL01000084">
    <property type="protein sequence ID" value="MBK1670265.1"/>
    <property type="molecule type" value="Genomic_DNA"/>
</dbReference>
<gene>
    <name evidence="2" type="ORF">CKO28_19755</name>
</gene>
<evidence type="ECO:0008006" key="4">
    <source>
        <dbReference type="Google" id="ProtNLM"/>
    </source>
</evidence>
<protein>
    <recommendedName>
        <fullName evidence="4">Anti-sigma factor</fullName>
    </recommendedName>
</protein>
<keyword evidence="1" id="KW-0812">Transmembrane</keyword>
<reference evidence="2 3" key="1">
    <citation type="journal article" date="2020" name="Microorganisms">
        <title>Osmotic Adaptation and Compatible Solute Biosynthesis of Phototrophic Bacteria as Revealed from Genome Analyses.</title>
        <authorList>
            <person name="Imhoff J.F."/>
            <person name="Rahn T."/>
            <person name="Kunzel S."/>
            <person name="Keller A."/>
            <person name="Neulinger S.C."/>
        </authorList>
    </citation>
    <scope>NUCLEOTIDE SEQUENCE [LARGE SCALE GENOMIC DNA]</scope>
    <source>
        <strain evidence="2 3">DSM 9895</strain>
    </source>
</reference>
<proteinExistence type="predicted"/>